<protein>
    <submittedName>
        <fullName evidence="2">DUF3575 domain-containing protein</fullName>
    </submittedName>
</protein>
<name>A0A7K1XVY5_9SPHI</name>
<organism evidence="2 3">
    <name type="scientific">Hufsiella ginkgonis</name>
    <dbReference type="NCBI Taxonomy" id="2695274"/>
    <lineage>
        <taxon>Bacteria</taxon>
        <taxon>Pseudomonadati</taxon>
        <taxon>Bacteroidota</taxon>
        <taxon>Sphingobacteriia</taxon>
        <taxon>Sphingobacteriales</taxon>
        <taxon>Sphingobacteriaceae</taxon>
        <taxon>Hufsiella</taxon>
    </lineage>
</organism>
<dbReference type="AlphaFoldDB" id="A0A7K1XVY5"/>
<comment type="caution">
    <text evidence="2">The sequence shown here is derived from an EMBL/GenBank/DDBJ whole genome shotgun (WGS) entry which is preliminary data.</text>
</comment>
<sequence length="176" mass="19670">MIKHAILLIALVFFTQPSFCQARSGIGFGTGINKPFTAMFEAATGLILHTDVKITDRSALSIIGDMERFIPKSAYRIDDERAGRNFVGYVGLGIHYRRYMFHNLFLEGGPNLCFSAGDRDVMDISLGGTLAIGYTFPISRHHAVNLAVDVNYLRIDYNRVRFKGFLGGKAAYSFRF</sequence>
<evidence type="ECO:0000313" key="3">
    <source>
        <dbReference type="Proteomes" id="UP000451233"/>
    </source>
</evidence>
<dbReference type="RefSeq" id="WP_160905643.1">
    <property type="nucleotide sequence ID" value="NZ_WVHS01000001.1"/>
</dbReference>
<feature type="signal peptide" evidence="1">
    <location>
        <begin position="1"/>
        <end position="22"/>
    </location>
</feature>
<evidence type="ECO:0000256" key="1">
    <source>
        <dbReference type="SAM" id="SignalP"/>
    </source>
</evidence>
<evidence type="ECO:0000313" key="2">
    <source>
        <dbReference type="EMBL" id="MXV14686.1"/>
    </source>
</evidence>
<keyword evidence="1" id="KW-0732">Signal</keyword>
<accession>A0A7K1XVY5</accession>
<proteinExistence type="predicted"/>
<dbReference type="Proteomes" id="UP000451233">
    <property type="component" value="Unassembled WGS sequence"/>
</dbReference>
<feature type="chain" id="PRO_5029540413" evidence="1">
    <location>
        <begin position="23"/>
        <end position="176"/>
    </location>
</feature>
<reference evidence="2 3" key="1">
    <citation type="submission" date="2019-11" db="EMBL/GenBank/DDBJ databases">
        <title>Pedobacter sp. HMF7056 Genome sequencing and assembly.</title>
        <authorList>
            <person name="Kang H."/>
            <person name="Kim H."/>
            <person name="Joh K."/>
        </authorList>
    </citation>
    <scope>NUCLEOTIDE SEQUENCE [LARGE SCALE GENOMIC DNA]</scope>
    <source>
        <strain evidence="2 3">HMF7056</strain>
    </source>
</reference>
<gene>
    <name evidence="2" type="ORF">GS398_05200</name>
</gene>
<dbReference type="EMBL" id="WVHS01000001">
    <property type="protein sequence ID" value="MXV14686.1"/>
    <property type="molecule type" value="Genomic_DNA"/>
</dbReference>
<keyword evidence="3" id="KW-1185">Reference proteome</keyword>